<dbReference type="FunFam" id="3.30.300.30:FF:000008">
    <property type="entry name" value="2,3-dihydroxybenzoate-AMP ligase"/>
    <property type="match status" value="1"/>
</dbReference>
<dbReference type="PROSITE" id="PS00455">
    <property type="entry name" value="AMP_BINDING"/>
    <property type="match status" value="1"/>
</dbReference>
<dbReference type="InterPro" id="IPR025110">
    <property type="entry name" value="AMP-bd_C"/>
</dbReference>
<evidence type="ECO:0000259" key="5">
    <source>
        <dbReference type="Pfam" id="PF00501"/>
    </source>
</evidence>
<name>A0A5P1RFU1_9GAMM</name>
<dbReference type="EMBL" id="CP043869">
    <property type="protein sequence ID" value="QEQ98145.1"/>
    <property type="molecule type" value="Genomic_DNA"/>
</dbReference>
<evidence type="ECO:0000256" key="1">
    <source>
        <dbReference type="ARBA" id="ARBA00006432"/>
    </source>
</evidence>
<dbReference type="InterPro" id="IPR020845">
    <property type="entry name" value="AMP-binding_CS"/>
</dbReference>
<evidence type="ECO:0000259" key="6">
    <source>
        <dbReference type="Pfam" id="PF13193"/>
    </source>
</evidence>
<dbReference type="CDD" id="cd12118">
    <property type="entry name" value="ttLC_FACS_AEE21_like"/>
    <property type="match status" value="1"/>
</dbReference>
<protein>
    <submittedName>
        <fullName evidence="7">Acyl-CoA synthetase</fullName>
    </submittedName>
</protein>
<feature type="domain" description="AMP-binding enzyme C-terminal" evidence="6">
    <location>
        <begin position="457"/>
        <end position="531"/>
    </location>
</feature>
<dbReference type="SUPFAM" id="SSF56801">
    <property type="entry name" value="Acetyl-CoA synthetase-like"/>
    <property type="match status" value="1"/>
</dbReference>
<keyword evidence="8" id="KW-1185">Reference proteome</keyword>
<evidence type="ECO:0000256" key="2">
    <source>
        <dbReference type="ARBA" id="ARBA00022598"/>
    </source>
</evidence>
<evidence type="ECO:0000313" key="7">
    <source>
        <dbReference type="EMBL" id="QEQ98145.1"/>
    </source>
</evidence>
<organism evidence="7 8">
    <name type="scientific">Neptunomonas concharum</name>
    <dbReference type="NCBI Taxonomy" id="1031538"/>
    <lineage>
        <taxon>Bacteria</taxon>
        <taxon>Pseudomonadati</taxon>
        <taxon>Pseudomonadota</taxon>
        <taxon>Gammaproteobacteria</taxon>
        <taxon>Oceanospirillales</taxon>
        <taxon>Oceanospirillaceae</taxon>
        <taxon>Neptunomonas</taxon>
    </lineage>
</organism>
<dbReference type="RefSeq" id="WP_138988037.1">
    <property type="nucleotide sequence ID" value="NZ_CP043869.1"/>
</dbReference>
<dbReference type="NCBIfam" id="NF006020">
    <property type="entry name" value="PRK08162.1"/>
    <property type="match status" value="1"/>
</dbReference>
<reference evidence="7 8" key="1">
    <citation type="journal article" date="2019" name="Biochem. Eng. J.">
        <title>Metabolic engineering of the marine bacteria Neptunomonas concharum for the production of acetoin and meso-2,3-butanediol from acetate.</title>
        <authorList>
            <person name="Li W."/>
            <person name="Pu N."/>
            <person name="Liu C.-X."/>
            <person name="Yuan Q.-P."/>
            <person name="Li Z.-J."/>
        </authorList>
    </citation>
    <scope>NUCLEOTIDE SEQUENCE [LARGE SCALE GENOMIC DNA]</scope>
    <source>
        <strain evidence="7 8">JCM17730</strain>
    </source>
</reference>
<dbReference type="PANTHER" id="PTHR43859:SF4">
    <property type="entry name" value="BUTANOATE--COA LIGASE AAE1-RELATED"/>
    <property type="match status" value="1"/>
</dbReference>
<feature type="domain" description="AMP-dependent synthetase/ligase" evidence="5">
    <location>
        <begin position="30"/>
        <end position="407"/>
    </location>
</feature>
<dbReference type="Proteomes" id="UP000324760">
    <property type="component" value="Chromosome"/>
</dbReference>
<dbReference type="GO" id="GO:0016874">
    <property type="term" value="F:ligase activity"/>
    <property type="evidence" value="ECO:0007669"/>
    <property type="project" value="UniProtKB-KW"/>
</dbReference>
<evidence type="ECO:0000256" key="4">
    <source>
        <dbReference type="ARBA" id="ARBA00023098"/>
    </source>
</evidence>
<sequence>MQNNNNNPYETGLDKGPANFEALSPLPFIERAASVYPDRPAVIYGKLTRSWQETYERCRRVASSLEQRGVGKGDTVAALLPNIPEMLELHFAVPMIGAVLNAQNIRLDAETIAFMLNHAKAKVLLVDGEFARVARDALALCEHEVQVIDVLDPASEIEHRLSELSYDQLVADGDPEYHWQLPDDEWQAIALNYTSGTTGNPKGVVYHHRGAYQNALSNILGQQLPAHAVYLWTLPMFHCNGWCYPWAVTAVAGTHVCLRQVRPELIFAALKRENVTHFCGAPIVLNLMLNAPEAKGFVSEQPITVTTGGAAPPASIIEGMERMGIQVVHAYGLTETYGPSVFCDFQQAWAGLPLSEKARMMSRQGVRAPAVGALMVADPISMQPVAKDAQAMGEVFIRGNTVMKGYLNNTEATGSAFEGGWFHTGDLAVWHPDGYIEVKDRTKDIIISGGENISTLEVEDTLFRHPDILEAAVVALPDEYWGEVPCAVVTLKAEAEVTAEDIIAHCRAHLAHFKCPKRVLFSPLPKTSTGKVQKFALRELVKASF</sequence>
<dbReference type="OrthoDB" id="9761989at2"/>
<dbReference type="InterPro" id="IPR000873">
    <property type="entry name" value="AMP-dep_synth/lig_dom"/>
</dbReference>
<dbReference type="Pfam" id="PF13193">
    <property type="entry name" value="AMP-binding_C"/>
    <property type="match status" value="1"/>
</dbReference>
<gene>
    <name evidence="7" type="ORF">F0U83_16295</name>
</gene>
<evidence type="ECO:0000313" key="8">
    <source>
        <dbReference type="Proteomes" id="UP000324760"/>
    </source>
</evidence>
<keyword evidence="4" id="KW-0443">Lipid metabolism</keyword>
<dbReference type="Gene3D" id="3.30.300.30">
    <property type="match status" value="1"/>
</dbReference>
<proteinExistence type="inferred from homology"/>
<keyword evidence="3" id="KW-0276">Fatty acid metabolism</keyword>
<dbReference type="InterPro" id="IPR045851">
    <property type="entry name" value="AMP-bd_C_sf"/>
</dbReference>
<dbReference type="PANTHER" id="PTHR43859">
    <property type="entry name" value="ACYL-ACTIVATING ENZYME"/>
    <property type="match status" value="1"/>
</dbReference>
<dbReference type="Gene3D" id="3.40.50.12780">
    <property type="entry name" value="N-terminal domain of ligase-like"/>
    <property type="match status" value="1"/>
</dbReference>
<accession>A0A5P1RFU1</accession>
<dbReference type="GO" id="GO:0006631">
    <property type="term" value="P:fatty acid metabolic process"/>
    <property type="evidence" value="ECO:0007669"/>
    <property type="project" value="UniProtKB-KW"/>
</dbReference>
<evidence type="ECO:0000256" key="3">
    <source>
        <dbReference type="ARBA" id="ARBA00022832"/>
    </source>
</evidence>
<dbReference type="InterPro" id="IPR042099">
    <property type="entry name" value="ANL_N_sf"/>
</dbReference>
<dbReference type="AlphaFoldDB" id="A0A5P1RFU1"/>
<keyword evidence="2" id="KW-0436">Ligase</keyword>
<dbReference type="KEGG" id="ncu:F0U83_16295"/>
<comment type="similarity">
    <text evidence="1">Belongs to the ATP-dependent AMP-binding enzyme family.</text>
</comment>
<dbReference type="Pfam" id="PF00501">
    <property type="entry name" value="AMP-binding"/>
    <property type="match status" value="1"/>
</dbReference>